<dbReference type="AlphaFoldDB" id="A0A9P1IA49"/>
<reference evidence="2" key="1">
    <citation type="submission" date="2022-11" db="EMBL/GenBank/DDBJ databases">
        <authorList>
            <person name="Kikuchi T."/>
        </authorList>
    </citation>
    <scope>NUCLEOTIDE SEQUENCE</scope>
    <source>
        <strain evidence="2">PS1010</strain>
    </source>
</reference>
<feature type="transmembrane region" description="Helical" evidence="1">
    <location>
        <begin position="37"/>
        <end position="60"/>
    </location>
</feature>
<accession>A0A9P1IA49</accession>
<feature type="transmembrane region" description="Helical" evidence="1">
    <location>
        <begin position="507"/>
        <end position="527"/>
    </location>
</feature>
<dbReference type="EMBL" id="CANHGI010000002">
    <property type="protein sequence ID" value="CAI5441063.1"/>
    <property type="molecule type" value="Genomic_DNA"/>
</dbReference>
<comment type="caution">
    <text evidence="2">The sequence shown here is derived from an EMBL/GenBank/DDBJ whole genome shotgun (WGS) entry which is preliminary data.</text>
</comment>
<organism evidence="2 3">
    <name type="scientific">Caenorhabditis angaria</name>
    <dbReference type="NCBI Taxonomy" id="860376"/>
    <lineage>
        <taxon>Eukaryota</taxon>
        <taxon>Metazoa</taxon>
        <taxon>Ecdysozoa</taxon>
        <taxon>Nematoda</taxon>
        <taxon>Chromadorea</taxon>
        <taxon>Rhabditida</taxon>
        <taxon>Rhabditina</taxon>
        <taxon>Rhabditomorpha</taxon>
        <taxon>Rhabditoidea</taxon>
        <taxon>Rhabditidae</taxon>
        <taxon>Peloderinae</taxon>
        <taxon>Caenorhabditis</taxon>
    </lineage>
</organism>
<dbReference type="Proteomes" id="UP001152747">
    <property type="component" value="Unassembled WGS sequence"/>
</dbReference>
<feature type="transmembrane region" description="Helical" evidence="1">
    <location>
        <begin position="258"/>
        <end position="279"/>
    </location>
</feature>
<evidence type="ECO:0000313" key="3">
    <source>
        <dbReference type="Proteomes" id="UP001152747"/>
    </source>
</evidence>
<keyword evidence="1" id="KW-0812">Transmembrane</keyword>
<keyword evidence="1" id="KW-1133">Transmembrane helix</keyword>
<keyword evidence="3" id="KW-1185">Reference proteome</keyword>
<feature type="transmembrane region" description="Helical" evidence="1">
    <location>
        <begin position="291"/>
        <end position="310"/>
    </location>
</feature>
<keyword evidence="1" id="KW-0472">Membrane</keyword>
<evidence type="ECO:0000313" key="2">
    <source>
        <dbReference type="EMBL" id="CAI5441063.1"/>
    </source>
</evidence>
<sequence length="548" mass="62012">MLYLSIIFGISIILTLFALILNHFIAKHWGPSKQLALFLKFATGLTIIALLCAIILFSIIKSQKDAMEIEKLSETMQKTENYLKDSHEKLNGISTTNLKIAHKINVSMVSAEILDIIDNRTDFSALKSTTDDVDDLLVKIDAAHETANTGTMSNDCKNTTKLVEIKKEIGILRDIRLKQNATFVGVENDDVKIKEDVEGIVETMNNIDISGDVIDNPVGIMKKSLEYFHPAKIDIEKMESARNVQVETSKTTKNLADFSIYAQNILAISISTFALFSLIFKSEICLKIVKVLKYILAVTIIIFAIFWIILSMKMDCEIKFNVIEMIAKYHEKQEISGICQKSESEERIFEAVNYTDANHINLRFVSRKFGIAEFEIGLWQKIQPKLKVADLNFTNLLDNMSNLRNSTDCFKKDELLNWQKISEVFEAIVEGVDLEFEYYENSTLDIKKAINAYVDDSYEEIAIRVLEEAKHLLTTIDSSNLPCSTIHQLFSTANSSICKKYYTIDDLAPILVFTILTNLTALLILIISSRKINEFSFASGRATPDFSD</sequence>
<proteinExistence type="predicted"/>
<evidence type="ECO:0000256" key="1">
    <source>
        <dbReference type="SAM" id="Phobius"/>
    </source>
</evidence>
<gene>
    <name evidence="2" type="ORF">CAMP_LOCUS3700</name>
</gene>
<protein>
    <submittedName>
        <fullName evidence="2">Uncharacterized protein</fullName>
    </submittedName>
</protein>
<feature type="transmembrane region" description="Helical" evidence="1">
    <location>
        <begin position="6"/>
        <end position="25"/>
    </location>
</feature>
<name>A0A9P1IA49_9PELO</name>